<keyword evidence="1" id="KW-1133">Transmembrane helix</keyword>
<evidence type="ECO:0000313" key="2">
    <source>
        <dbReference type="EMBL" id="KAF9148551.1"/>
    </source>
</evidence>
<protein>
    <submittedName>
        <fullName evidence="2">Uncharacterized protein</fullName>
    </submittedName>
</protein>
<proteinExistence type="predicted"/>
<evidence type="ECO:0000313" key="3">
    <source>
        <dbReference type="Proteomes" id="UP000748756"/>
    </source>
</evidence>
<keyword evidence="1" id="KW-0472">Membrane</keyword>
<feature type="transmembrane region" description="Helical" evidence="1">
    <location>
        <begin position="151"/>
        <end position="169"/>
    </location>
</feature>
<keyword evidence="3" id="KW-1185">Reference proteome</keyword>
<gene>
    <name evidence="2" type="ORF">BG015_009707</name>
</gene>
<organism evidence="2 3">
    <name type="scientific">Linnemannia schmuckeri</name>
    <dbReference type="NCBI Taxonomy" id="64567"/>
    <lineage>
        <taxon>Eukaryota</taxon>
        <taxon>Fungi</taxon>
        <taxon>Fungi incertae sedis</taxon>
        <taxon>Mucoromycota</taxon>
        <taxon>Mortierellomycotina</taxon>
        <taxon>Mortierellomycetes</taxon>
        <taxon>Mortierellales</taxon>
        <taxon>Mortierellaceae</taxon>
        <taxon>Linnemannia</taxon>
    </lineage>
</organism>
<dbReference type="AlphaFoldDB" id="A0A9P5V9D9"/>
<comment type="caution">
    <text evidence="2">The sequence shown here is derived from an EMBL/GenBank/DDBJ whole genome shotgun (WGS) entry which is preliminary data.</text>
</comment>
<name>A0A9P5V9D9_9FUNG</name>
<dbReference type="EMBL" id="JAAAUQ010000642">
    <property type="protein sequence ID" value="KAF9148551.1"/>
    <property type="molecule type" value="Genomic_DNA"/>
</dbReference>
<dbReference type="OrthoDB" id="2430326at2759"/>
<feature type="non-terminal residue" evidence="2">
    <location>
        <position position="244"/>
    </location>
</feature>
<accession>A0A9P5V9D9</accession>
<keyword evidence="1" id="KW-0812">Transmembrane</keyword>
<sequence length="244" mass="28143">MVIVELRARRIWMIILTLINLVIVVFHYAAGKYWDNWRNYYVYGVKGTENDIIFKQEKFLLWQDWALIVCSSVLFLAYIYAYKVLTTRLHKYLRAILMLVPAVLILFVGIQYIYLVLRLTFPLHHGPPTPFTCSYLSGLQRAYCGVVESTYFFAILTGLFALLEIYLTIRYGPMQPEGKHSYGSNEGYAADANMEMVGPPEHSMMHIQNPYANTHQQQSLSPLQFSPFVVSVQPILHPSPQHGK</sequence>
<feature type="transmembrane region" description="Helical" evidence="1">
    <location>
        <begin position="65"/>
        <end position="85"/>
    </location>
</feature>
<dbReference type="Proteomes" id="UP000748756">
    <property type="component" value="Unassembled WGS sequence"/>
</dbReference>
<feature type="transmembrane region" description="Helical" evidence="1">
    <location>
        <begin position="92"/>
        <end position="114"/>
    </location>
</feature>
<reference evidence="2" key="1">
    <citation type="journal article" date="2020" name="Fungal Divers.">
        <title>Resolving the Mortierellaceae phylogeny through synthesis of multi-gene phylogenetics and phylogenomics.</title>
        <authorList>
            <person name="Vandepol N."/>
            <person name="Liber J."/>
            <person name="Desiro A."/>
            <person name="Na H."/>
            <person name="Kennedy M."/>
            <person name="Barry K."/>
            <person name="Grigoriev I.V."/>
            <person name="Miller A.N."/>
            <person name="O'Donnell K."/>
            <person name="Stajich J.E."/>
            <person name="Bonito G."/>
        </authorList>
    </citation>
    <scope>NUCLEOTIDE SEQUENCE</scope>
    <source>
        <strain evidence="2">NRRL 6426</strain>
    </source>
</reference>
<evidence type="ECO:0000256" key="1">
    <source>
        <dbReference type="SAM" id="Phobius"/>
    </source>
</evidence>
<feature type="transmembrane region" description="Helical" evidence="1">
    <location>
        <begin position="12"/>
        <end position="30"/>
    </location>
</feature>